<protein>
    <recommendedName>
        <fullName evidence="3">DNA topoisomerase (ATP-hydrolyzing)</fullName>
        <ecNumber evidence="3">5.6.2.2</ecNumber>
    </recommendedName>
</protein>
<dbReference type="Gene3D" id="3.30.1360.40">
    <property type="match status" value="1"/>
</dbReference>
<dbReference type="InterPro" id="IPR035516">
    <property type="entry name" value="Gyrase/topoIV_suA_C"/>
</dbReference>
<dbReference type="GO" id="GO:0009330">
    <property type="term" value="C:DNA topoisomerase type II (double strand cut, ATP-hydrolyzing) complex"/>
    <property type="evidence" value="ECO:0007669"/>
    <property type="project" value="TreeGrafter"/>
</dbReference>
<dbReference type="SMART" id="SM00434">
    <property type="entry name" value="TOP4c"/>
    <property type="match status" value="1"/>
</dbReference>
<dbReference type="GO" id="GO:0005524">
    <property type="term" value="F:ATP binding"/>
    <property type="evidence" value="ECO:0007669"/>
    <property type="project" value="InterPro"/>
</dbReference>
<reference evidence="8" key="2">
    <citation type="journal article" date="2014" name="ISME J.">
        <title>Microbial stratification in low pH oxic and suboxic macroscopic growths along an acid mine drainage.</title>
        <authorList>
            <person name="Mendez-Garcia C."/>
            <person name="Mesa V."/>
            <person name="Sprenger R.R."/>
            <person name="Richter M."/>
            <person name="Diez M.S."/>
            <person name="Solano J."/>
            <person name="Bargiela R."/>
            <person name="Golyshina O.V."/>
            <person name="Manteca A."/>
            <person name="Ramos J.L."/>
            <person name="Gallego J.R."/>
            <person name="Llorente I."/>
            <person name="Martins Dos Santos V.A."/>
            <person name="Jensen O.N."/>
            <person name="Pelaez A.I."/>
            <person name="Sanchez J."/>
            <person name="Ferrer M."/>
        </authorList>
    </citation>
    <scope>NUCLEOTIDE SEQUENCE</scope>
</reference>
<name>T0ZVY1_9ZZZZ</name>
<dbReference type="Gene3D" id="1.10.268.10">
    <property type="entry name" value="Topoisomerase, domain 3"/>
    <property type="match status" value="1"/>
</dbReference>
<reference evidence="8" key="1">
    <citation type="submission" date="2013-08" db="EMBL/GenBank/DDBJ databases">
        <authorList>
            <person name="Mendez C."/>
            <person name="Richter M."/>
            <person name="Ferrer M."/>
            <person name="Sanchez J."/>
        </authorList>
    </citation>
    <scope>NUCLEOTIDE SEQUENCE</scope>
</reference>
<dbReference type="NCBIfam" id="TIGR01443">
    <property type="entry name" value="intein_Cterm"/>
    <property type="match status" value="1"/>
</dbReference>
<dbReference type="InterPro" id="IPR013760">
    <property type="entry name" value="Topo_IIA-like_dom_sf"/>
</dbReference>
<evidence type="ECO:0000313" key="8">
    <source>
        <dbReference type="EMBL" id="EQD48683.1"/>
    </source>
</evidence>
<evidence type="ECO:0000256" key="5">
    <source>
        <dbReference type="ARBA" id="ARBA00023125"/>
    </source>
</evidence>
<dbReference type="InterPro" id="IPR006691">
    <property type="entry name" value="GyrA/parC_rep"/>
</dbReference>
<dbReference type="FunFam" id="1.10.268.10:FF:000001">
    <property type="entry name" value="DNA gyrase subunit A"/>
    <property type="match status" value="1"/>
</dbReference>
<evidence type="ECO:0000256" key="6">
    <source>
        <dbReference type="ARBA" id="ARBA00023235"/>
    </source>
</evidence>
<dbReference type="SUPFAM" id="SSF51294">
    <property type="entry name" value="Hedgehog/intein (Hint) domain"/>
    <property type="match status" value="1"/>
</dbReference>
<sequence>MPVLRANHCVTNGKILIIKNKVVKNKILRFASTLTNKYTRITPEIYEAERYNNCIPHVPNALKYFSSFEQIIQEAKTYNHKVISVTRITQNEDVYDITVDPWHNFALAAGVFVHNSIDGDPPAAQRYTEVRLRKIAEDILEDIEKDSVPMIPNFDNTETEPVVLPSKIPNLLINGSSGIAVGVATNILPHNLIEVCDAIIAYIKDRNIDNQGLLNYIKGPDFPTGGIVFYDPRLLSSYLTGRGTVTIRAKAEVEEEGNSKRIVITEIPYTVNKALLTENMVRLIREKKIIGVSDLRDESDKKGIRITIDLKKDANPDYILNLLYAHTQLQVSLPVMNIAVLDNSLLTLKIKDFIKVFVDHRIKVITNRTKYDLNVATDRMHIVDGLMVAVENIDDVVALIRASADIKVARQSLIESYKLSEKQANAVLDMKLSKLTNLEITTLKSEKNDLARKISDYNSILSDNEKIYNLIIDETESVKQHYGRERRTKIESSAMSQEIMPEDLVEDNETTILLTNRGYMKRIHLQNYKIQDRGGRGIKAIELKEGDYVKQTLFCKARDTLLMITNTGRAYWLKAYVVPEGDRYGVGKAAANLVSMREGETTAKIINTREFSNLYIVFLTRKGVIKRVKAEYFSRPRSNGINAVQLREGDSIADVMISDGNSGIFIATRNGKAIHFTESEIRSMGRMASGVRAIRLKPSDEVANMVAVKGTDSILSITEKGYGKVTSLDRYKLQHRGGGGIINLRVNEKTGRVAKTLKVSEHDNVLLLNSKGISIQFPVSEIRKTGRAASGVRVMRIEQGTTIIDAQVAAAAEQQG</sequence>
<dbReference type="InterPro" id="IPR002205">
    <property type="entry name" value="Topo_IIA_dom_A"/>
</dbReference>
<dbReference type="SUPFAM" id="SSF101904">
    <property type="entry name" value="GyrA/ParC C-terminal domain-like"/>
    <property type="match status" value="1"/>
</dbReference>
<dbReference type="Gene3D" id="3.90.199.10">
    <property type="entry name" value="Topoisomerase II, domain 5"/>
    <property type="match status" value="1"/>
</dbReference>
<dbReference type="GO" id="GO:0006265">
    <property type="term" value="P:DNA topological change"/>
    <property type="evidence" value="ECO:0007669"/>
    <property type="project" value="InterPro"/>
</dbReference>
<evidence type="ECO:0000256" key="4">
    <source>
        <dbReference type="ARBA" id="ARBA00023029"/>
    </source>
</evidence>
<proteinExistence type="inferred from homology"/>
<dbReference type="InterPro" id="IPR036844">
    <property type="entry name" value="Hint_dom_sf"/>
</dbReference>
<comment type="catalytic activity">
    <reaction evidence="1">
        <text>ATP-dependent breakage, passage and rejoining of double-stranded DNA.</text>
        <dbReference type="EC" id="5.6.2.2"/>
    </reaction>
</comment>
<organism evidence="8">
    <name type="scientific">mine drainage metagenome</name>
    <dbReference type="NCBI Taxonomy" id="410659"/>
    <lineage>
        <taxon>unclassified sequences</taxon>
        <taxon>metagenomes</taxon>
        <taxon>ecological metagenomes</taxon>
    </lineage>
</organism>
<gene>
    <name evidence="8" type="ORF">B2A_07893</name>
</gene>
<evidence type="ECO:0000256" key="1">
    <source>
        <dbReference type="ARBA" id="ARBA00000185"/>
    </source>
</evidence>
<dbReference type="EMBL" id="AUZZ01005677">
    <property type="protein sequence ID" value="EQD48683.1"/>
    <property type="molecule type" value="Genomic_DNA"/>
</dbReference>
<evidence type="ECO:0000256" key="3">
    <source>
        <dbReference type="ARBA" id="ARBA00012895"/>
    </source>
</evidence>
<dbReference type="AlphaFoldDB" id="T0ZVY1"/>
<dbReference type="PROSITE" id="PS50818">
    <property type="entry name" value="INTEIN_C_TER"/>
    <property type="match status" value="1"/>
</dbReference>
<keyword evidence="4" id="KW-0799">Topoisomerase</keyword>
<dbReference type="CDD" id="cd00081">
    <property type="entry name" value="Hint"/>
    <property type="match status" value="1"/>
</dbReference>
<comment type="caution">
    <text evidence="8">The sequence shown here is derived from an EMBL/GenBank/DDBJ whole genome shotgun (WGS) entry which is preliminary data.</text>
</comment>
<dbReference type="CDD" id="cd00187">
    <property type="entry name" value="TOP4c"/>
    <property type="match status" value="1"/>
</dbReference>
<comment type="similarity">
    <text evidence="2">Belongs to the type II topoisomerase GyrA/ParC subunit family.</text>
</comment>
<feature type="domain" description="Topo IIA-type catalytic" evidence="7">
    <location>
        <begin position="1"/>
        <end position="504"/>
    </location>
</feature>
<evidence type="ECO:0000256" key="2">
    <source>
        <dbReference type="ARBA" id="ARBA00008263"/>
    </source>
</evidence>
<dbReference type="InterPro" id="IPR050220">
    <property type="entry name" value="Type_II_DNA_Topoisomerases"/>
</dbReference>
<dbReference type="GO" id="GO:0005737">
    <property type="term" value="C:cytoplasm"/>
    <property type="evidence" value="ECO:0007669"/>
    <property type="project" value="TreeGrafter"/>
</dbReference>
<dbReference type="EC" id="5.6.2.2" evidence="3"/>
<accession>T0ZVY1</accession>
<dbReference type="PROSITE" id="PS52040">
    <property type="entry name" value="TOPO_IIA"/>
    <property type="match status" value="1"/>
</dbReference>
<dbReference type="PANTHER" id="PTHR43493:SF5">
    <property type="entry name" value="DNA GYRASE SUBUNIT A, CHLOROPLASTIC_MITOCHONDRIAL"/>
    <property type="match status" value="1"/>
</dbReference>
<dbReference type="Gene3D" id="2.120.10.90">
    <property type="entry name" value="DNA gyrase/topoisomerase IV, subunit A, C-terminal"/>
    <property type="match status" value="1"/>
</dbReference>
<dbReference type="GO" id="GO:0003677">
    <property type="term" value="F:DNA binding"/>
    <property type="evidence" value="ECO:0007669"/>
    <property type="project" value="UniProtKB-KW"/>
</dbReference>
<dbReference type="InterPro" id="IPR030934">
    <property type="entry name" value="Intein_C"/>
</dbReference>
<keyword evidence="5" id="KW-0238">DNA-binding</keyword>
<dbReference type="InterPro" id="IPR013757">
    <property type="entry name" value="Topo_IIA_A_a_sf"/>
</dbReference>
<dbReference type="SUPFAM" id="SSF56719">
    <property type="entry name" value="Type II DNA topoisomerase"/>
    <property type="match status" value="1"/>
</dbReference>
<dbReference type="PANTHER" id="PTHR43493">
    <property type="entry name" value="DNA GYRASE/TOPOISOMERASE SUBUNIT A"/>
    <property type="match status" value="1"/>
</dbReference>
<dbReference type="FunFam" id="3.30.1360.40:FF:000002">
    <property type="entry name" value="DNA gyrase subunit A"/>
    <property type="match status" value="1"/>
</dbReference>
<keyword evidence="6" id="KW-0413">Isomerase</keyword>
<evidence type="ECO:0000259" key="7">
    <source>
        <dbReference type="PROSITE" id="PS52040"/>
    </source>
</evidence>
<dbReference type="GO" id="GO:0003918">
    <property type="term" value="F:DNA topoisomerase type II (double strand cut, ATP-hydrolyzing) activity"/>
    <property type="evidence" value="ECO:0007669"/>
    <property type="project" value="UniProtKB-EC"/>
</dbReference>
<dbReference type="InterPro" id="IPR013758">
    <property type="entry name" value="Topo_IIA_A/C_ab"/>
</dbReference>
<dbReference type="Pfam" id="PF00521">
    <property type="entry name" value="DNA_topoisoIV"/>
    <property type="match status" value="1"/>
</dbReference>
<dbReference type="Pfam" id="PF03989">
    <property type="entry name" value="DNA_gyraseA_C"/>
    <property type="match status" value="6"/>
</dbReference>